<name>A0A3Q9R0Z9_DIPDG</name>
<dbReference type="InterPro" id="IPR036394">
    <property type="entry name" value="Ribosomal_uL22_sf"/>
</dbReference>
<dbReference type="PROSITE" id="PS00464">
    <property type="entry name" value="RIBOSOMAL_L22"/>
    <property type="match status" value="1"/>
</dbReference>
<evidence type="ECO:0000256" key="6">
    <source>
        <dbReference type="ARBA" id="ARBA00022980"/>
    </source>
</evidence>
<dbReference type="PANTHER" id="PTHR13501">
    <property type="entry name" value="CHLOROPLAST 50S RIBOSOMAL PROTEIN L22-RELATED"/>
    <property type="match status" value="1"/>
</dbReference>
<keyword evidence="6 9" id="KW-0689">Ribosomal protein</keyword>
<dbReference type="GO" id="GO:0009536">
    <property type="term" value="C:plastid"/>
    <property type="evidence" value="ECO:0007669"/>
    <property type="project" value="UniProtKB-SubCell"/>
</dbReference>
<dbReference type="AlphaFoldDB" id="A0A3Q9R0Z9"/>
<dbReference type="InterPro" id="IPR047867">
    <property type="entry name" value="Ribosomal_uL22_bac/org-type"/>
</dbReference>
<dbReference type="NCBIfam" id="TIGR01044">
    <property type="entry name" value="rplV_bact"/>
    <property type="match status" value="1"/>
</dbReference>
<dbReference type="PANTHER" id="PTHR13501:SF10">
    <property type="entry name" value="LARGE RIBOSOMAL SUBUNIT PROTEIN UL22M"/>
    <property type="match status" value="1"/>
</dbReference>
<dbReference type="HAMAP" id="MF_01331_B">
    <property type="entry name" value="Ribosomal_uL22_B"/>
    <property type="match status" value="1"/>
</dbReference>
<protein>
    <recommendedName>
        <fullName evidence="8">Large ribosomal subunit protein uL22c</fullName>
    </recommendedName>
</protein>
<dbReference type="GeneID" id="39119701"/>
<gene>
    <name evidence="10" type="primary">rpl22</name>
</gene>
<dbReference type="Gene3D" id="3.90.470.10">
    <property type="entry name" value="Ribosomal protein L22/L17"/>
    <property type="match status" value="1"/>
</dbReference>
<evidence type="ECO:0000256" key="8">
    <source>
        <dbReference type="ARBA" id="ARBA00035285"/>
    </source>
</evidence>
<evidence type="ECO:0000256" key="5">
    <source>
        <dbReference type="ARBA" id="ARBA00022884"/>
    </source>
</evidence>
<keyword evidence="7 9" id="KW-0687">Ribonucleoprotein</keyword>
<dbReference type="InterPro" id="IPR001063">
    <property type="entry name" value="Ribosomal_uL22"/>
</dbReference>
<evidence type="ECO:0000256" key="4">
    <source>
        <dbReference type="ARBA" id="ARBA00022730"/>
    </source>
</evidence>
<accession>A0A3Q9R0Z9</accession>
<keyword evidence="3 10" id="KW-0934">Plastid</keyword>
<keyword evidence="5" id="KW-0694">RNA-binding</keyword>
<comment type="subcellular location">
    <subcellularLocation>
        <location evidence="1">Plastid</location>
    </subcellularLocation>
</comment>
<dbReference type="GO" id="GO:0006412">
    <property type="term" value="P:translation"/>
    <property type="evidence" value="ECO:0007669"/>
    <property type="project" value="InterPro"/>
</dbReference>
<sequence length="117" mass="13243">MDNSNPEVKIILRNIRMSAYKMRRVIDPIRGRSYEEAVILLEFMPYRPCPIVLQLISSAVATTNSNSGLSKANSFISEIKVDEGSFLKRLRPRAQGRSSSIHKPTCHLTIILRNKSV</sequence>
<dbReference type="GO" id="GO:0019843">
    <property type="term" value="F:rRNA binding"/>
    <property type="evidence" value="ECO:0007669"/>
    <property type="project" value="UniProtKB-KW"/>
</dbReference>
<evidence type="ECO:0000256" key="2">
    <source>
        <dbReference type="ARBA" id="ARBA00009451"/>
    </source>
</evidence>
<dbReference type="GO" id="GO:0015934">
    <property type="term" value="C:large ribosomal subunit"/>
    <property type="evidence" value="ECO:0007669"/>
    <property type="project" value="InterPro"/>
</dbReference>
<dbReference type="Pfam" id="PF00237">
    <property type="entry name" value="Ribosomal_L22"/>
    <property type="match status" value="1"/>
</dbReference>
<dbReference type="RefSeq" id="YP_009559545.1">
    <property type="nucleotide sequence ID" value="NC_040993.1"/>
</dbReference>
<evidence type="ECO:0000256" key="3">
    <source>
        <dbReference type="ARBA" id="ARBA00022640"/>
    </source>
</evidence>
<dbReference type="GO" id="GO:0003735">
    <property type="term" value="F:structural constituent of ribosome"/>
    <property type="evidence" value="ECO:0007669"/>
    <property type="project" value="InterPro"/>
</dbReference>
<organism evidence="10">
    <name type="scientific">Diphasiastrum digitatum</name>
    <name type="common">Fan clubmoss</name>
    <name type="synonym">Lycopodium digitatum</name>
    <dbReference type="NCBI Taxonomy" id="13841"/>
    <lineage>
        <taxon>Eukaryota</taxon>
        <taxon>Viridiplantae</taxon>
        <taxon>Streptophyta</taxon>
        <taxon>Embryophyta</taxon>
        <taxon>Tracheophyta</taxon>
        <taxon>Lycopodiopsida</taxon>
        <taxon>Lycopodiales</taxon>
        <taxon>Lycopodiaceae</taxon>
        <taxon>Lycopodioideae</taxon>
        <taxon>Diphasiastrum</taxon>
    </lineage>
</organism>
<evidence type="ECO:0000256" key="7">
    <source>
        <dbReference type="ARBA" id="ARBA00023274"/>
    </source>
</evidence>
<keyword evidence="4" id="KW-0699">rRNA-binding</keyword>
<proteinExistence type="inferred from homology"/>
<geneLocation type="plastid" evidence="10"/>
<evidence type="ECO:0000256" key="1">
    <source>
        <dbReference type="ARBA" id="ARBA00004474"/>
    </source>
</evidence>
<comment type="similarity">
    <text evidence="2 9">Belongs to the universal ribosomal protein uL22 family.</text>
</comment>
<dbReference type="InterPro" id="IPR005727">
    <property type="entry name" value="Ribosomal_uL22_bac/chlpt-type"/>
</dbReference>
<dbReference type="EMBL" id="MH549638">
    <property type="protein sequence ID" value="AZU95342.1"/>
    <property type="molecule type" value="Genomic_DNA"/>
</dbReference>
<evidence type="ECO:0000313" key="10">
    <source>
        <dbReference type="EMBL" id="AZU95342.1"/>
    </source>
</evidence>
<dbReference type="InterPro" id="IPR018260">
    <property type="entry name" value="Ribosomal_uL22_CS"/>
</dbReference>
<evidence type="ECO:0000256" key="9">
    <source>
        <dbReference type="RuleBase" id="RU004005"/>
    </source>
</evidence>
<dbReference type="CDD" id="cd00336">
    <property type="entry name" value="Ribosomal_L22"/>
    <property type="match status" value="1"/>
</dbReference>
<reference evidence="10" key="1">
    <citation type="journal article" date="2018" name="New Phytol.">
        <title>Lycophyte plastid genomics: extreme variation in GC, gene and intron content and multiple inversions between a direct and inverted orientation of the rRNA repeat.</title>
        <authorList>
            <person name="Mower J.P."/>
            <person name="Ma P.F."/>
            <person name="Grewe F."/>
            <person name="Taylor A."/>
            <person name="Michael T.P."/>
            <person name="VanBuren R."/>
            <person name="Qiu Y.L."/>
        </authorList>
    </citation>
    <scope>NUCLEOTIDE SEQUENCE</scope>
</reference>
<dbReference type="SUPFAM" id="SSF54843">
    <property type="entry name" value="Ribosomal protein L22"/>
    <property type="match status" value="1"/>
</dbReference>